<protein>
    <submittedName>
        <fullName evidence="1">Uncharacterized protein</fullName>
    </submittedName>
</protein>
<name>K1YWH4_9BACT</name>
<accession>K1YWH4</accession>
<dbReference type="EMBL" id="AMFJ01034342">
    <property type="protein sequence ID" value="EKD29604.1"/>
    <property type="molecule type" value="Genomic_DNA"/>
</dbReference>
<organism evidence="1">
    <name type="scientific">uncultured bacterium</name>
    <name type="common">gcode 4</name>
    <dbReference type="NCBI Taxonomy" id="1234023"/>
    <lineage>
        <taxon>Bacteria</taxon>
        <taxon>environmental samples</taxon>
    </lineage>
</organism>
<reference evidence="1" key="1">
    <citation type="journal article" date="2012" name="Science">
        <title>Fermentation, hydrogen, and sulfur metabolism in multiple uncultivated bacterial phyla.</title>
        <authorList>
            <person name="Wrighton K.C."/>
            <person name="Thomas B.C."/>
            <person name="Sharon I."/>
            <person name="Miller C.S."/>
            <person name="Castelle C.J."/>
            <person name="VerBerkmoes N.C."/>
            <person name="Wilkins M.J."/>
            <person name="Hettich R.L."/>
            <person name="Lipton M.S."/>
            <person name="Williams K.H."/>
            <person name="Long P.E."/>
            <person name="Banfield J.F."/>
        </authorList>
    </citation>
    <scope>NUCLEOTIDE SEQUENCE [LARGE SCALE GENOMIC DNA]</scope>
</reference>
<gene>
    <name evidence="1" type="ORF">ACD_78C00342G0004</name>
</gene>
<sequence length="201" mass="23755">MRENTLEIIQMRTDIRMSGDNIAFPVFSQILQHAGFYIFKIDFRNILKRKRIFFLQKFFDRMDVLLYEINAFFSIEIIVFCSFDEKRIPKIQSIASTGSFSDLFEETVAIFQSQTVLSSYFCKFRICKEYRFIEKISSQTRSEIEDIHLHRSKKNRSKWHEFYMAGPCNDSFLGEKVHLSFPFRMTDSSAIGKSIFGEFSG</sequence>
<proteinExistence type="predicted"/>
<evidence type="ECO:0000313" key="1">
    <source>
        <dbReference type="EMBL" id="EKD29604.1"/>
    </source>
</evidence>
<comment type="caution">
    <text evidence="1">The sequence shown here is derived from an EMBL/GenBank/DDBJ whole genome shotgun (WGS) entry which is preliminary data.</text>
</comment>
<dbReference type="AlphaFoldDB" id="K1YWH4"/>